<sequence>MTERSTGAIQACFLEKSFGEWPVLWDLDLSVPWGQTLVLFGANGAGKTTLLRILATHVRADHGSVAVAGHDLRTRPEEVRRRIGVVGHRSL</sequence>
<keyword evidence="2" id="KW-0547">Nucleotide-binding</keyword>
<dbReference type="InterPro" id="IPR027417">
    <property type="entry name" value="P-loop_NTPase"/>
</dbReference>
<dbReference type="SUPFAM" id="SSF52540">
    <property type="entry name" value="P-loop containing nucleoside triphosphate hydrolases"/>
    <property type="match status" value="1"/>
</dbReference>
<reference evidence="5" key="1">
    <citation type="submission" date="2018-05" db="EMBL/GenBank/DDBJ databases">
        <authorList>
            <person name="Lanie J.A."/>
            <person name="Ng W.-L."/>
            <person name="Kazmierczak K.M."/>
            <person name="Andrzejewski T.M."/>
            <person name="Davidsen T.M."/>
            <person name="Wayne K.J."/>
            <person name="Tettelin H."/>
            <person name="Glass J.I."/>
            <person name="Rusch D."/>
            <person name="Podicherti R."/>
            <person name="Tsui H.-C.T."/>
            <person name="Winkler M.E."/>
        </authorList>
    </citation>
    <scope>NUCLEOTIDE SEQUENCE</scope>
</reference>
<evidence type="ECO:0000256" key="3">
    <source>
        <dbReference type="ARBA" id="ARBA00022840"/>
    </source>
</evidence>
<dbReference type="InterPro" id="IPR050763">
    <property type="entry name" value="ABC_transporter_ATP-binding"/>
</dbReference>
<evidence type="ECO:0000313" key="5">
    <source>
        <dbReference type="EMBL" id="SVE15270.1"/>
    </source>
</evidence>
<accession>A0A383B651</accession>
<proteinExistence type="predicted"/>
<gene>
    <name evidence="5" type="ORF">METZ01_LOCUS468124</name>
</gene>
<dbReference type="PANTHER" id="PTHR42711">
    <property type="entry name" value="ABC TRANSPORTER ATP-BINDING PROTEIN"/>
    <property type="match status" value="1"/>
</dbReference>
<evidence type="ECO:0000256" key="1">
    <source>
        <dbReference type="ARBA" id="ARBA00022448"/>
    </source>
</evidence>
<keyword evidence="3" id="KW-0067">ATP-binding</keyword>
<dbReference type="AlphaFoldDB" id="A0A383B651"/>
<keyword evidence="1" id="KW-0813">Transport</keyword>
<dbReference type="Gene3D" id="3.40.50.300">
    <property type="entry name" value="P-loop containing nucleotide triphosphate hydrolases"/>
    <property type="match status" value="1"/>
</dbReference>
<dbReference type="GO" id="GO:0016887">
    <property type="term" value="F:ATP hydrolysis activity"/>
    <property type="evidence" value="ECO:0007669"/>
    <property type="project" value="InterPro"/>
</dbReference>
<dbReference type="GO" id="GO:0005524">
    <property type="term" value="F:ATP binding"/>
    <property type="evidence" value="ECO:0007669"/>
    <property type="project" value="UniProtKB-KW"/>
</dbReference>
<evidence type="ECO:0000259" key="4">
    <source>
        <dbReference type="Pfam" id="PF00005"/>
    </source>
</evidence>
<dbReference type="PANTHER" id="PTHR42711:SF19">
    <property type="entry name" value="DOXORUBICIN RESISTANCE ATP-BINDING PROTEIN DRRA"/>
    <property type="match status" value="1"/>
</dbReference>
<dbReference type="EMBL" id="UINC01197667">
    <property type="protein sequence ID" value="SVE15270.1"/>
    <property type="molecule type" value="Genomic_DNA"/>
</dbReference>
<name>A0A383B651_9ZZZZ</name>
<dbReference type="InterPro" id="IPR003439">
    <property type="entry name" value="ABC_transporter-like_ATP-bd"/>
</dbReference>
<organism evidence="5">
    <name type="scientific">marine metagenome</name>
    <dbReference type="NCBI Taxonomy" id="408172"/>
    <lineage>
        <taxon>unclassified sequences</taxon>
        <taxon>metagenomes</taxon>
        <taxon>ecological metagenomes</taxon>
    </lineage>
</organism>
<evidence type="ECO:0000256" key="2">
    <source>
        <dbReference type="ARBA" id="ARBA00022741"/>
    </source>
</evidence>
<feature type="domain" description="ABC transporter" evidence="4">
    <location>
        <begin position="26"/>
        <end position="88"/>
    </location>
</feature>
<feature type="non-terminal residue" evidence="5">
    <location>
        <position position="91"/>
    </location>
</feature>
<protein>
    <recommendedName>
        <fullName evidence="4">ABC transporter domain-containing protein</fullName>
    </recommendedName>
</protein>
<dbReference type="Pfam" id="PF00005">
    <property type="entry name" value="ABC_tran"/>
    <property type="match status" value="1"/>
</dbReference>